<feature type="chain" id="PRO_5045450679" evidence="2">
    <location>
        <begin position="23"/>
        <end position="347"/>
    </location>
</feature>
<dbReference type="Pfam" id="PF11138">
    <property type="entry name" value="DUF2911"/>
    <property type="match status" value="1"/>
</dbReference>
<keyword evidence="2" id="KW-0732">Signal</keyword>
<evidence type="ECO:0000313" key="4">
    <source>
        <dbReference type="Proteomes" id="UP001257277"/>
    </source>
</evidence>
<evidence type="ECO:0000256" key="2">
    <source>
        <dbReference type="SAM" id="SignalP"/>
    </source>
</evidence>
<organism evidence="3 4">
    <name type="scientific">Asprobacillus argus</name>
    <dbReference type="NCBI Taxonomy" id="3076534"/>
    <lineage>
        <taxon>Bacteria</taxon>
        <taxon>Pseudomonadati</taxon>
        <taxon>Bacteroidota</taxon>
        <taxon>Flavobacteriia</taxon>
        <taxon>Flavobacteriales</taxon>
        <taxon>Flavobacteriaceae</taxon>
        <taxon>Asprobacillus</taxon>
    </lineage>
</organism>
<dbReference type="SUPFAM" id="SSF81901">
    <property type="entry name" value="HCP-like"/>
    <property type="match status" value="1"/>
</dbReference>
<dbReference type="InterPro" id="IPR011990">
    <property type="entry name" value="TPR-like_helical_dom_sf"/>
</dbReference>
<keyword evidence="1" id="KW-0802">TPR repeat</keyword>
<dbReference type="InterPro" id="IPR021314">
    <property type="entry name" value="DUF2911"/>
</dbReference>
<feature type="repeat" description="TPR" evidence="1">
    <location>
        <begin position="301"/>
        <end position="334"/>
    </location>
</feature>
<dbReference type="SMART" id="SM00028">
    <property type="entry name" value="TPR"/>
    <property type="match status" value="1"/>
</dbReference>
<gene>
    <name evidence="3" type="ORF">RQM59_11090</name>
</gene>
<sequence length="347" mass="39275">MKKLITLSIFAFFLTFSVQTHAQFEHPVKLPNASQKAKVYQQVGVTDITIVYHRPLVKGREVFGKMVPFGKVWRTGANENTVIKFSTDVTINGKELKAGKYGFHAIPNKDNWTLIFNKDNESWGSYFYNQERDALRVDVAATSTEHNELLTYSFTDVSSDAATVNLAWDKTMVSFTVKAKTKDLAVASLKRQINSLPFWGWTGLYNAANYTLTNNTHLEDGLTWINRSVQNNKNFTNLMLKSQILEKLNKSAEAQPLIAEAFEMGTINQINRYAYFKFQAKDNAAGINALKHNIKNNPKNYQSYTAMAWGYTNAGDKKEAMKMYKKALKMAPKDKTANIEKAMAALK</sequence>
<dbReference type="EMBL" id="JAVTTO010000004">
    <property type="protein sequence ID" value="MDT7832928.1"/>
    <property type="molecule type" value="Genomic_DNA"/>
</dbReference>
<dbReference type="PROSITE" id="PS50005">
    <property type="entry name" value="TPR"/>
    <property type="match status" value="1"/>
</dbReference>
<dbReference type="RefSeq" id="WP_349242180.1">
    <property type="nucleotide sequence ID" value="NZ_JAVTTO010000004.1"/>
</dbReference>
<reference evidence="3 4" key="1">
    <citation type="submission" date="2023-09" db="EMBL/GenBank/DDBJ databases">
        <title>Novel taxa isolated from Blanes Bay.</title>
        <authorList>
            <person name="Rey-Velasco X."/>
            <person name="Lucena T."/>
        </authorList>
    </citation>
    <scope>NUCLEOTIDE SEQUENCE [LARGE SCALE GENOMIC DNA]</scope>
    <source>
        <strain evidence="3 4">S356</strain>
    </source>
</reference>
<feature type="signal peptide" evidence="2">
    <location>
        <begin position="1"/>
        <end position="22"/>
    </location>
</feature>
<comment type="caution">
    <text evidence="3">The sequence shown here is derived from an EMBL/GenBank/DDBJ whole genome shotgun (WGS) entry which is preliminary data.</text>
</comment>
<evidence type="ECO:0000256" key="1">
    <source>
        <dbReference type="PROSITE-ProRule" id="PRU00339"/>
    </source>
</evidence>
<name>A0ABU3LII9_9FLAO</name>
<proteinExistence type="predicted"/>
<evidence type="ECO:0000313" key="3">
    <source>
        <dbReference type="EMBL" id="MDT7832928.1"/>
    </source>
</evidence>
<dbReference type="Proteomes" id="UP001257277">
    <property type="component" value="Unassembled WGS sequence"/>
</dbReference>
<keyword evidence="4" id="KW-1185">Reference proteome</keyword>
<dbReference type="Gene3D" id="1.25.40.10">
    <property type="entry name" value="Tetratricopeptide repeat domain"/>
    <property type="match status" value="1"/>
</dbReference>
<protein>
    <submittedName>
        <fullName evidence="3">DUF2911 domain-containing protein</fullName>
    </submittedName>
</protein>
<dbReference type="InterPro" id="IPR019734">
    <property type="entry name" value="TPR_rpt"/>
</dbReference>
<accession>A0ABU3LII9</accession>